<protein>
    <recommendedName>
        <fullName evidence="3">Transposase IS4-like domain-containing protein</fullName>
    </recommendedName>
</protein>
<keyword evidence="2" id="KW-1185">Reference proteome</keyword>
<dbReference type="PANTHER" id="PTHR30298:SF0">
    <property type="entry name" value="PROTEIN YBFL-RELATED"/>
    <property type="match status" value="1"/>
</dbReference>
<organism evidence="1 2">
    <name type="scientific">Candidatus Rhabdochlamydia oedothoracis</name>
    <dbReference type="NCBI Taxonomy" id="2720720"/>
    <lineage>
        <taxon>Bacteria</taxon>
        <taxon>Pseudomonadati</taxon>
        <taxon>Chlamydiota</taxon>
        <taxon>Chlamydiia</taxon>
        <taxon>Parachlamydiales</taxon>
        <taxon>Candidatus Rhabdochlamydiaceae</taxon>
        <taxon>Candidatus Rhabdochlamydia</taxon>
    </lineage>
</organism>
<dbReference type="Proteomes" id="UP000826014">
    <property type="component" value="Chromosome"/>
</dbReference>
<reference evidence="1 2" key="1">
    <citation type="journal article" date="2022" name="bioRxiv">
        <title>Ecology and evolution of chlamydial symbionts of arthropods.</title>
        <authorList>
            <person name="Halter T."/>
            <person name="Koestlbacher S."/>
            <person name="Collingro A."/>
            <person name="Sixt B.S."/>
            <person name="Toenshoff E.R."/>
            <person name="Hendrickx F."/>
            <person name="Kostanjsek R."/>
            <person name="Horn M."/>
        </authorList>
    </citation>
    <scope>NUCLEOTIDE SEQUENCE [LARGE SCALE GENOMIC DNA]</scope>
    <source>
        <strain evidence="1">W744xW776</strain>
    </source>
</reference>
<accession>A0ABX8V1W5</accession>
<name>A0ABX8V1W5_9BACT</name>
<evidence type="ECO:0000313" key="2">
    <source>
        <dbReference type="Proteomes" id="UP000826014"/>
    </source>
</evidence>
<dbReference type="InterPro" id="IPR051698">
    <property type="entry name" value="Transposase_11-like"/>
</dbReference>
<evidence type="ECO:0000313" key="1">
    <source>
        <dbReference type="EMBL" id="QYF49203.1"/>
    </source>
</evidence>
<gene>
    <name evidence="1" type="ORF">RHABOEDO_001494</name>
</gene>
<dbReference type="PANTHER" id="PTHR30298">
    <property type="entry name" value="H REPEAT-ASSOCIATED PREDICTED TRANSPOSASE"/>
    <property type="match status" value="1"/>
</dbReference>
<proteinExistence type="predicted"/>
<dbReference type="EMBL" id="CP075587">
    <property type="protein sequence ID" value="QYF49203.1"/>
    <property type="molecule type" value="Genomic_DNA"/>
</dbReference>
<evidence type="ECO:0008006" key="3">
    <source>
        <dbReference type="Google" id="ProtNLM"/>
    </source>
</evidence>
<dbReference type="RefSeq" id="WP_220017545.1">
    <property type="nucleotide sequence ID" value="NZ_CP075587.1"/>
</dbReference>
<sequence length="107" mass="12387">MILESLNILKSCLLPLEKAECLAKEVRNQWSIENKLHWQLDVNFREDLSRVRKGNGAENLSIARRATLNLLQKDKTSKVSLRKRRFIASCRKDYLLDLVGAKEILHA</sequence>